<dbReference type="AlphaFoldDB" id="A0A0A9FSH1"/>
<reference evidence="1" key="2">
    <citation type="journal article" date="2015" name="Data Brief">
        <title>Shoot transcriptome of the giant reed, Arundo donax.</title>
        <authorList>
            <person name="Barrero R.A."/>
            <person name="Guerrero F.D."/>
            <person name="Moolhuijzen P."/>
            <person name="Goolsby J.A."/>
            <person name="Tidwell J."/>
            <person name="Bellgard S.E."/>
            <person name="Bellgard M.I."/>
        </authorList>
    </citation>
    <scope>NUCLEOTIDE SEQUENCE</scope>
    <source>
        <tissue evidence="1">Shoot tissue taken approximately 20 cm above the soil surface</tissue>
    </source>
</reference>
<reference evidence="1" key="1">
    <citation type="submission" date="2014-09" db="EMBL/GenBank/DDBJ databases">
        <authorList>
            <person name="Magalhaes I.L.F."/>
            <person name="Oliveira U."/>
            <person name="Santos F.R."/>
            <person name="Vidigal T.H.D.A."/>
            <person name="Brescovit A.D."/>
            <person name="Santos A.J."/>
        </authorList>
    </citation>
    <scope>NUCLEOTIDE SEQUENCE</scope>
    <source>
        <tissue evidence="1">Shoot tissue taken approximately 20 cm above the soil surface</tissue>
    </source>
</reference>
<accession>A0A0A9FSH1</accession>
<name>A0A0A9FSH1_ARUDO</name>
<dbReference type="PANTHER" id="PTHR34786">
    <property type="entry name" value="OS09G0504900 PROTEIN"/>
    <property type="match status" value="1"/>
</dbReference>
<evidence type="ECO:0000313" key="1">
    <source>
        <dbReference type="EMBL" id="JAE11263.1"/>
    </source>
</evidence>
<organism evidence="1">
    <name type="scientific">Arundo donax</name>
    <name type="common">Giant reed</name>
    <name type="synonym">Donax arundinaceus</name>
    <dbReference type="NCBI Taxonomy" id="35708"/>
    <lineage>
        <taxon>Eukaryota</taxon>
        <taxon>Viridiplantae</taxon>
        <taxon>Streptophyta</taxon>
        <taxon>Embryophyta</taxon>
        <taxon>Tracheophyta</taxon>
        <taxon>Spermatophyta</taxon>
        <taxon>Magnoliopsida</taxon>
        <taxon>Liliopsida</taxon>
        <taxon>Poales</taxon>
        <taxon>Poaceae</taxon>
        <taxon>PACMAD clade</taxon>
        <taxon>Arundinoideae</taxon>
        <taxon>Arundineae</taxon>
        <taxon>Arundo</taxon>
    </lineage>
</organism>
<sequence length="224" mass="25095">MLLDVVSVYNKVTDLTNKKQPVKISIGGVQAVREYYPSINDAHTILECVWVKDKFVLHEKMKGSCQETQDEEQKACDPETSIQYETLGPVNEEMKNLEEMNCLAKQSDTALKVQPDIMNHCSDSGGPQSGRQLENESCACSVPDTLSTRVHSVPQLDLKLKPETRKRVAFVTVGNPKVTCVASERKSSEVNKKQRVDMMPHTTVESGDLFRKFLDSDNGEKSIF</sequence>
<proteinExistence type="predicted"/>
<protein>
    <submittedName>
        <fullName evidence="1">Uncharacterized protein</fullName>
    </submittedName>
</protein>
<dbReference type="PANTHER" id="PTHR34786:SF1">
    <property type="entry name" value="OS09G0504900 PROTEIN"/>
    <property type="match status" value="1"/>
</dbReference>
<dbReference type="EMBL" id="GBRH01186633">
    <property type="protein sequence ID" value="JAE11263.1"/>
    <property type="molecule type" value="Transcribed_RNA"/>
</dbReference>